<accession>A0A4Y2VA84</accession>
<sequence>MSLSAGFFSSFQLAVAPRSILENEWFLIIRRNSFHNCTAISRSKRNTRDDYSKLAVAPRSILKMKGSQVFDENHSTTALQFHEVNGIETVQKSKPHSTSKEEDYYSEDSSYFDDFQSGGA</sequence>
<evidence type="ECO:0000313" key="3">
    <source>
        <dbReference type="EMBL" id="GBO21226.1"/>
    </source>
</evidence>
<dbReference type="Proteomes" id="UP000499080">
    <property type="component" value="Unassembled WGS sequence"/>
</dbReference>
<feature type="region of interest" description="Disordered" evidence="1">
    <location>
        <begin position="90"/>
        <end position="120"/>
    </location>
</feature>
<keyword evidence="4" id="KW-1185">Reference proteome</keyword>
<dbReference type="EMBL" id="BGPR01043967">
    <property type="protein sequence ID" value="GBO20637.1"/>
    <property type="molecule type" value="Genomic_DNA"/>
</dbReference>
<dbReference type="AlphaFoldDB" id="A0A4Y2VA84"/>
<proteinExistence type="predicted"/>
<protein>
    <submittedName>
        <fullName evidence="2">Uncharacterized protein</fullName>
    </submittedName>
</protein>
<reference evidence="2 4" key="1">
    <citation type="journal article" date="2019" name="Sci. Rep.">
        <title>Orb-weaving spider Araneus ventricosus genome elucidates the spidroin gene catalogue.</title>
        <authorList>
            <person name="Kono N."/>
            <person name="Nakamura H."/>
            <person name="Ohtoshi R."/>
            <person name="Moran D.A.P."/>
            <person name="Shinohara A."/>
            <person name="Yoshida Y."/>
            <person name="Fujiwara M."/>
            <person name="Mori M."/>
            <person name="Tomita M."/>
            <person name="Arakawa K."/>
        </authorList>
    </citation>
    <scope>NUCLEOTIDE SEQUENCE [LARGE SCALE GENOMIC DNA]</scope>
</reference>
<evidence type="ECO:0000313" key="4">
    <source>
        <dbReference type="Proteomes" id="UP000499080"/>
    </source>
</evidence>
<dbReference type="EMBL" id="BGPR01044452">
    <property type="protein sequence ID" value="GBO21226.1"/>
    <property type="molecule type" value="Genomic_DNA"/>
</dbReference>
<feature type="compositionally biased region" description="Low complexity" evidence="1">
    <location>
        <begin position="107"/>
        <end position="120"/>
    </location>
</feature>
<organism evidence="2 4">
    <name type="scientific">Araneus ventricosus</name>
    <name type="common">Orbweaver spider</name>
    <name type="synonym">Epeira ventricosa</name>
    <dbReference type="NCBI Taxonomy" id="182803"/>
    <lineage>
        <taxon>Eukaryota</taxon>
        <taxon>Metazoa</taxon>
        <taxon>Ecdysozoa</taxon>
        <taxon>Arthropoda</taxon>
        <taxon>Chelicerata</taxon>
        <taxon>Arachnida</taxon>
        <taxon>Araneae</taxon>
        <taxon>Araneomorphae</taxon>
        <taxon>Entelegynae</taxon>
        <taxon>Araneoidea</taxon>
        <taxon>Araneidae</taxon>
        <taxon>Araneus</taxon>
    </lineage>
</organism>
<evidence type="ECO:0000256" key="1">
    <source>
        <dbReference type="SAM" id="MobiDB-lite"/>
    </source>
</evidence>
<evidence type="ECO:0000313" key="2">
    <source>
        <dbReference type="EMBL" id="GBO20637.1"/>
    </source>
</evidence>
<comment type="caution">
    <text evidence="2">The sequence shown here is derived from an EMBL/GenBank/DDBJ whole genome shotgun (WGS) entry which is preliminary data.</text>
</comment>
<gene>
    <name evidence="2" type="ORF">AVEN_176788_1</name>
    <name evidence="3" type="ORF">AVEN_26799_1</name>
</gene>
<name>A0A4Y2VA84_ARAVE</name>